<name>A0A1H8E5M0_9PROT</name>
<evidence type="ECO:0000313" key="6">
    <source>
        <dbReference type="EMBL" id="SEN14710.1"/>
    </source>
</evidence>
<protein>
    <submittedName>
        <fullName evidence="6">NTE family protein</fullName>
    </submittedName>
</protein>
<dbReference type="PANTHER" id="PTHR14226:SF57">
    <property type="entry name" value="BLR7027 PROTEIN"/>
    <property type="match status" value="1"/>
</dbReference>
<evidence type="ECO:0000256" key="4">
    <source>
        <dbReference type="PROSITE-ProRule" id="PRU01161"/>
    </source>
</evidence>
<gene>
    <name evidence="6" type="ORF">SAMN05216325_108137</name>
</gene>
<dbReference type="Pfam" id="PF01734">
    <property type="entry name" value="Patatin"/>
    <property type="match status" value="1"/>
</dbReference>
<evidence type="ECO:0000256" key="3">
    <source>
        <dbReference type="ARBA" id="ARBA00023098"/>
    </source>
</evidence>
<evidence type="ECO:0000256" key="2">
    <source>
        <dbReference type="ARBA" id="ARBA00022963"/>
    </source>
</evidence>
<reference evidence="6 7" key="1">
    <citation type="submission" date="2016-10" db="EMBL/GenBank/DDBJ databases">
        <authorList>
            <person name="de Groot N.N."/>
        </authorList>
    </citation>
    <scope>NUCLEOTIDE SEQUENCE [LARGE SCALE GENOMIC DNA]</scope>
    <source>
        <strain evidence="6 7">Nm22</strain>
    </source>
</reference>
<dbReference type="InterPro" id="IPR016035">
    <property type="entry name" value="Acyl_Trfase/lysoPLipase"/>
</dbReference>
<dbReference type="InterPro" id="IPR050301">
    <property type="entry name" value="NTE"/>
</dbReference>
<comment type="caution">
    <text evidence="4">Lacks conserved residue(s) required for the propagation of feature annotation.</text>
</comment>
<evidence type="ECO:0000259" key="5">
    <source>
        <dbReference type="PROSITE" id="PS51635"/>
    </source>
</evidence>
<dbReference type="InterPro" id="IPR002641">
    <property type="entry name" value="PNPLA_dom"/>
</dbReference>
<feature type="active site" description="Nucleophile" evidence="4">
    <location>
        <position position="59"/>
    </location>
</feature>
<keyword evidence="3 4" id="KW-0443">Lipid metabolism</keyword>
<dbReference type="GO" id="GO:0016042">
    <property type="term" value="P:lipid catabolic process"/>
    <property type="evidence" value="ECO:0007669"/>
    <property type="project" value="UniProtKB-UniRule"/>
</dbReference>
<dbReference type="PANTHER" id="PTHR14226">
    <property type="entry name" value="NEUROPATHY TARGET ESTERASE/SWISS CHEESE D.MELANOGASTER"/>
    <property type="match status" value="1"/>
</dbReference>
<dbReference type="SUPFAM" id="SSF52151">
    <property type="entry name" value="FabD/lysophospholipase-like"/>
    <property type="match status" value="1"/>
</dbReference>
<dbReference type="GO" id="GO:0016787">
    <property type="term" value="F:hydrolase activity"/>
    <property type="evidence" value="ECO:0007669"/>
    <property type="project" value="UniProtKB-UniRule"/>
</dbReference>
<sequence>MLSRTINKKQKLDNDKPKIGLVLTGGGARAAYQVGVLRAIAEMLPDNAPNPFPVICGTSAGAINAASLAVAANEFQEGVCQLEEVWANFHVRHVYRSDLIGVLRTALRCCISLFSHEYGRHRAISLLDNSPLESLLLRKIPFRMLQHCIRSGSLHALGITAWGYTSGQSVTFYQAARGIKPWKRAQRVGVSTQIRANHLMASSAIPFIFPPMKLNREFFGDGSMRQLTPISPALHLGAEKVLILGVHKVARELPGRVSTSDYPSLAQIAGHAMNSIFIDSLDVDLERLRRINETLKLVPYEAHQEKKITLRSIDSMMISPSIEINEIAQQFAQTLPLTLRSLYRAVGAMNPNGSTLLSYVLFEASFCRALIELGRNDAMQQKEDILNFIQCQ</sequence>
<proteinExistence type="predicted"/>
<dbReference type="Gene3D" id="3.40.1090.10">
    <property type="entry name" value="Cytosolic phospholipase A2 catalytic domain"/>
    <property type="match status" value="2"/>
</dbReference>
<feature type="short sequence motif" description="GXSXG" evidence="4">
    <location>
        <begin position="57"/>
        <end position="61"/>
    </location>
</feature>
<dbReference type="RefSeq" id="WP_245738866.1">
    <property type="nucleotide sequence ID" value="NZ_FOCP01000008.1"/>
</dbReference>
<evidence type="ECO:0000313" key="7">
    <source>
        <dbReference type="Proteomes" id="UP000199459"/>
    </source>
</evidence>
<dbReference type="EMBL" id="FOCP01000008">
    <property type="protein sequence ID" value="SEN14710.1"/>
    <property type="molecule type" value="Genomic_DNA"/>
</dbReference>
<organism evidence="6 7">
    <name type="scientific">Nitrosomonas marina</name>
    <dbReference type="NCBI Taxonomy" id="917"/>
    <lineage>
        <taxon>Bacteria</taxon>
        <taxon>Pseudomonadati</taxon>
        <taxon>Pseudomonadota</taxon>
        <taxon>Betaproteobacteria</taxon>
        <taxon>Nitrosomonadales</taxon>
        <taxon>Nitrosomonadaceae</taxon>
        <taxon>Nitrosomonas</taxon>
    </lineage>
</organism>
<dbReference type="AlphaFoldDB" id="A0A1H8E5M0"/>
<dbReference type="PROSITE" id="PS51635">
    <property type="entry name" value="PNPLA"/>
    <property type="match status" value="1"/>
</dbReference>
<keyword evidence="1 4" id="KW-0378">Hydrolase</keyword>
<dbReference type="STRING" id="917.SAMN05216326_10315"/>
<dbReference type="Proteomes" id="UP000199459">
    <property type="component" value="Unassembled WGS sequence"/>
</dbReference>
<feature type="domain" description="PNPLA" evidence="5">
    <location>
        <begin position="21"/>
        <end position="234"/>
    </location>
</feature>
<keyword evidence="2 4" id="KW-0442">Lipid degradation</keyword>
<feature type="active site" description="Proton acceptor" evidence="4">
    <location>
        <position position="221"/>
    </location>
</feature>
<accession>A0A1H8E5M0</accession>
<evidence type="ECO:0000256" key="1">
    <source>
        <dbReference type="ARBA" id="ARBA00022801"/>
    </source>
</evidence>